<protein>
    <submittedName>
        <fullName evidence="2">Uncharacterized protein DUF998</fullName>
    </submittedName>
</protein>
<keyword evidence="1" id="KW-1133">Transmembrane helix</keyword>
<dbReference type="OrthoDB" id="5191116at2"/>
<keyword evidence="1" id="KW-0812">Transmembrane</keyword>
<dbReference type="Pfam" id="PF06197">
    <property type="entry name" value="DUF998"/>
    <property type="match status" value="1"/>
</dbReference>
<evidence type="ECO:0000313" key="2">
    <source>
        <dbReference type="EMBL" id="TWJ08123.1"/>
    </source>
</evidence>
<name>A0A562UR76_9ACTN</name>
<feature type="transmembrane region" description="Helical" evidence="1">
    <location>
        <begin position="6"/>
        <end position="23"/>
    </location>
</feature>
<comment type="caution">
    <text evidence="2">The sequence shown here is derived from an EMBL/GenBank/DDBJ whole genome shotgun (WGS) entry which is preliminary data.</text>
</comment>
<feature type="transmembrane region" description="Helical" evidence="1">
    <location>
        <begin position="147"/>
        <end position="171"/>
    </location>
</feature>
<feature type="transmembrane region" description="Helical" evidence="1">
    <location>
        <begin position="123"/>
        <end position="141"/>
    </location>
</feature>
<organism evidence="2 3">
    <name type="scientific">Stackebrandtia albiflava</name>
    <dbReference type="NCBI Taxonomy" id="406432"/>
    <lineage>
        <taxon>Bacteria</taxon>
        <taxon>Bacillati</taxon>
        <taxon>Actinomycetota</taxon>
        <taxon>Actinomycetes</taxon>
        <taxon>Glycomycetales</taxon>
        <taxon>Glycomycetaceae</taxon>
        <taxon>Stackebrandtia</taxon>
    </lineage>
</organism>
<dbReference type="EMBL" id="VLLL01000008">
    <property type="protein sequence ID" value="TWJ08123.1"/>
    <property type="molecule type" value="Genomic_DNA"/>
</dbReference>
<evidence type="ECO:0000313" key="3">
    <source>
        <dbReference type="Proteomes" id="UP000321617"/>
    </source>
</evidence>
<dbReference type="AlphaFoldDB" id="A0A562UR76"/>
<dbReference type="InterPro" id="IPR009339">
    <property type="entry name" value="DUF998"/>
</dbReference>
<feature type="transmembrane region" description="Helical" evidence="1">
    <location>
        <begin position="35"/>
        <end position="58"/>
    </location>
</feature>
<evidence type="ECO:0000256" key="1">
    <source>
        <dbReference type="SAM" id="Phobius"/>
    </source>
</evidence>
<feature type="transmembrane region" description="Helical" evidence="1">
    <location>
        <begin position="210"/>
        <end position="228"/>
    </location>
</feature>
<feature type="transmembrane region" description="Helical" evidence="1">
    <location>
        <begin position="92"/>
        <end position="111"/>
    </location>
</feature>
<proteinExistence type="predicted"/>
<reference evidence="2 3" key="1">
    <citation type="journal article" date="2013" name="Stand. Genomic Sci.">
        <title>Genomic Encyclopedia of Type Strains, Phase I: The one thousand microbial genomes (KMG-I) project.</title>
        <authorList>
            <person name="Kyrpides N.C."/>
            <person name="Woyke T."/>
            <person name="Eisen J.A."/>
            <person name="Garrity G."/>
            <person name="Lilburn T.G."/>
            <person name="Beck B.J."/>
            <person name="Whitman W.B."/>
            <person name="Hugenholtz P."/>
            <person name="Klenk H.P."/>
        </authorList>
    </citation>
    <scope>NUCLEOTIDE SEQUENCE [LARGE SCALE GENOMIC DNA]</scope>
    <source>
        <strain evidence="2 3">DSM 45044</strain>
    </source>
</reference>
<dbReference type="RefSeq" id="WP_158645682.1">
    <property type="nucleotide sequence ID" value="NZ_BAABIJ010000004.1"/>
</dbReference>
<gene>
    <name evidence="2" type="ORF">LX16_4343</name>
</gene>
<sequence>MPEPQYIAMAAVMAATAVACLTWRDGRPRRIAGVLAWLLPLGYILVEVVAISAGTVPYDPSAQPMSDLGVTTCGTGTYPLADYPICSPLHDLVNWANVLAGTGIAAGAMWLRGTWPPGRRTTAATVLLVVFGLCNAIPGLIPADVDFVAHVAGTLPGMVVQIPALFLLAAVLRRAGATGPARWTTVCATATTLALVLIPVQPFLDLPGGLLQRALYFSVYLWAAVAGVERYRATRPAPLMAATGPASR</sequence>
<feature type="transmembrane region" description="Helical" evidence="1">
    <location>
        <begin position="183"/>
        <end position="204"/>
    </location>
</feature>
<dbReference type="Proteomes" id="UP000321617">
    <property type="component" value="Unassembled WGS sequence"/>
</dbReference>
<keyword evidence="3" id="KW-1185">Reference proteome</keyword>
<accession>A0A562UR76</accession>
<keyword evidence="1" id="KW-0472">Membrane</keyword>